<dbReference type="PANTHER" id="PTHR24379">
    <property type="entry name" value="KRAB AND ZINC FINGER DOMAIN-CONTAINING"/>
    <property type="match status" value="1"/>
</dbReference>
<feature type="domain" description="CXXC-type" evidence="11">
    <location>
        <begin position="148"/>
        <end position="192"/>
    </location>
</feature>
<dbReference type="GO" id="GO:0008270">
    <property type="term" value="F:zinc ion binding"/>
    <property type="evidence" value="ECO:0007669"/>
    <property type="project" value="UniProtKB-KW"/>
</dbReference>
<dbReference type="InterPro" id="IPR036236">
    <property type="entry name" value="Znf_C2H2_sf"/>
</dbReference>
<feature type="domain" description="C2H2-type" evidence="10">
    <location>
        <begin position="1295"/>
        <end position="1322"/>
    </location>
</feature>
<feature type="compositionally biased region" description="Basic and acidic residues" evidence="8">
    <location>
        <begin position="1420"/>
        <end position="1432"/>
    </location>
</feature>
<feature type="region of interest" description="Disordered" evidence="8">
    <location>
        <begin position="331"/>
        <end position="355"/>
    </location>
</feature>
<reference evidence="12 13" key="1">
    <citation type="submission" date="2021-06" db="EMBL/GenBank/DDBJ databases">
        <title>Caerostris darwini draft genome.</title>
        <authorList>
            <person name="Kono N."/>
            <person name="Arakawa K."/>
        </authorList>
    </citation>
    <scope>NUCLEOTIDE SEQUENCE [LARGE SCALE GENOMIC DNA]</scope>
</reference>
<evidence type="ECO:0000256" key="5">
    <source>
        <dbReference type="ARBA" id="ARBA00022833"/>
    </source>
</evidence>
<comment type="subcellular location">
    <subcellularLocation>
        <location evidence="1">Nucleus</location>
    </subcellularLocation>
</comment>
<feature type="compositionally biased region" description="Basic and acidic residues" evidence="8">
    <location>
        <begin position="1377"/>
        <end position="1397"/>
    </location>
</feature>
<dbReference type="InterPro" id="IPR016197">
    <property type="entry name" value="Chromo-like_dom_sf"/>
</dbReference>
<feature type="domain" description="C2H2-type" evidence="10">
    <location>
        <begin position="1185"/>
        <end position="1213"/>
    </location>
</feature>
<evidence type="ECO:0000256" key="3">
    <source>
        <dbReference type="ARBA" id="ARBA00022737"/>
    </source>
</evidence>
<sequence length="1717" mass="192752">MAKVIDSLECGKCGEIFHQLEVFIKHKMSNCSPEGEANDSDSKKTKKSAKRSLGGEANTKAGSKATKASEKSKNSDRMTPKIAGSKKSKMSVPEAESPKLKGVTGYLWKKRLLQEQQKHLMRAKRKPVMSEEEEGTFHPMEESSDSDSPLIGERCGQCSGCLLEEDCLECEVCLRKMEDPDVDEMCVMRECTAEADGEVYKVEKIIARRFQHGRFEYLIKWKGYSNAENTWEPKENILSPGLLEDFEKRQRLVSKRAPQTISMPRKRKKYYYTESSDDSSHDEVRASRMFSPASALDAQRGRSSKKAAMNFIKTVCTKGRRPSPEVVNIPLMSSESESRSPSPEQQPRKKIIIEVPDPEEKGKYIRVKGEARKIKFLKDCDLQPVVDLGKPVPDSEEGIRAYIYDDIIQNRVAKIKERDLEKKSAETKSKPTGLHKTKGNEFIPKLVTPVKATPSRIAESRFNKALEYSSEKKKRTSYQEKIESLLEKNAVDLESTLDDFDDGGDFKTLAELRESLRQSAKKDDRISSKPKVTTAVPKAGARKNFPRPLKPKELQSTSTSKTSGASSSAGALKGKESSSERVFVVMPDGSMVEVSSAKVDTSVSKTSVEASQKKTVHKEKTKRVGKPAAPFSKRVNQMSLKDCAGDALDDSEIIKLPNTLQLVQSELPLTEAENNSKLIGMFLFRQIISPNDPSQKCLLCPTKNTFRELIDLEKHYSHIHELASKTFKAEFSENIVFVCVPLDVTESTTLNSICRFCDITLKNLSEVRSHYPTSHNKVVRLVKEHEVTQLSSSLFCSICSEMSKDFTDHHAHMKSVHQMQTYVCKFCSFITSRANRLKSHVKQKHSNGNVTISSASLGTKGSKIKLKCPVCQLFINGKVNLDQHILLAHSVQTGPEVWSCAKCLKPCGSAKDFTVHVFSCTSSRGADRTHYKPTFVKQTACIYKCNQCAATYISEKLIKKHLSETKHNQGYEVVRQVEASDGPQQNCFLCDKSFSNTEQFNKHLMHVHMEWVDKKNLSHSDGANPSDVIDTVLKMEDVPSQEELLDIAFPPKIGHYCHICDSVISSYPLYYLHMQDLHSTEKCFRCVVTACSKTFTSPTEFKCHIEKHPQDMQYNCSICDATFVNQDDLKEHNLSVEHGSRYMKMHEKCRPSGIEARNYQCKVCQAWFGLRHYLIQHMETDNHDYKCQKCGLQYLQPGSRRLHIQQVHSEIATTCEFCGLKLQTTQAVWGHLKTHGIVHECQNCKRRFLHKEQVITHMETHEPPVQCPWEGCSRQLVTKISLYFHLKTHRGDEDYKCPYCQKGFVKEKLLEAHMKTHEVETVESEEKETKGEESELIQLICAGCEQGFDDEDQFAGHDCKISKQSDVSNLIENSETTDAKSDKEDLAVNEDSKSSDKSVNDILAAVLEGSNDIQLLQDESNSKSEERKENGESSKPLDITSENSQDCSEKNLQLEAEVSNGSDARKDFIDGVLSISNQESNDASSAQFDDLSNEMVLALEKNEVMGLEDSAESANHQVDLSQDFSLDSEGKSEEGQHIPEDASDVLVNEDKMDDDKFMEVPTDEATTDHGIVEDMDGKEEVMDTSDSEHRTVMMVVSNQQDEGQEMELELPDDPSYAGATLLKVPTSDGKQVLLIPFSSGDGTVSLQLPPGMTLEGADGSHAQNIQVALEEAGTIDENGTEHRYLHVEGEVMNELLQEEHEKLTTDSMATEGDISSM</sequence>
<dbReference type="PROSITE" id="PS00598">
    <property type="entry name" value="CHROMO_1"/>
    <property type="match status" value="1"/>
</dbReference>
<feature type="region of interest" description="Disordered" evidence="8">
    <location>
        <begin position="518"/>
        <end position="578"/>
    </location>
</feature>
<feature type="compositionally biased region" description="Low complexity" evidence="8">
    <location>
        <begin position="556"/>
        <end position="572"/>
    </location>
</feature>
<evidence type="ECO:0000313" key="12">
    <source>
        <dbReference type="EMBL" id="GIY82490.1"/>
    </source>
</evidence>
<organism evidence="12 13">
    <name type="scientific">Caerostris darwini</name>
    <dbReference type="NCBI Taxonomy" id="1538125"/>
    <lineage>
        <taxon>Eukaryota</taxon>
        <taxon>Metazoa</taxon>
        <taxon>Ecdysozoa</taxon>
        <taxon>Arthropoda</taxon>
        <taxon>Chelicerata</taxon>
        <taxon>Arachnida</taxon>
        <taxon>Araneae</taxon>
        <taxon>Araneomorphae</taxon>
        <taxon>Entelegynae</taxon>
        <taxon>Araneoidea</taxon>
        <taxon>Araneidae</taxon>
        <taxon>Caerostris</taxon>
    </lineage>
</organism>
<evidence type="ECO:0000256" key="8">
    <source>
        <dbReference type="SAM" id="MobiDB-lite"/>
    </source>
</evidence>
<dbReference type="InterPro" id="IPR023780">
    <property type="entry name" value="Chromo_domain"/>
</dbReference>
<dbReference type="InterPro" id="IPR023779">
    <property type="entry name" value="Chromodomain_CS"/>
</dbReference>
<feature type="domain" description="C2H2-type" evidence="10">
    <location>
        <begin position="1114"/>
        <end position="1142"/>
    </location>
</feature>
<evidence type="ECO:0000259" key="10">
    <source>
        <dbReference type="PROSITE" id="PS50157"/>
    </source>
</evidence>
<protein>
    <submittedName>
        <fullName evidence="12">Zinc finger protein 26</fullName>
    </submittedName>
</protein>
<feature type="domain" description="C2H2-type" evidence="10">
    <location>
        <begin position="1239"/>
        <end position="1261"/>
    </location>
</feature>
<feature type="compositionally biased region" description="Basic and acidic residues" evidence="8">
    <location>
        <begin position="67"/>
        <end position="79"/>
    </location>
</feature>
<dbReference type="Pfam" id="PF00385">
    <property type="entry name" value="Chromo"/>
    <property type="match status" value="1"/>
</dbReference>
<feature type="region of interest" description="Disordered" evidence="8">
    <location>
        <begin position="1413"/>
        <end position="1449"/>
    </location>
</feature>
<evidence type="ECO:0000256" key="7">
    <source>
        <dbReference type="PROSITE-ProRule" id="PRU00509"/>
    </source>
</evidence>
<keyword evidence="6" id="KW-0539">Nucleus</keyword>
<keyword evidence="3" id="KW-0677">Repeat</keyword>
<gene>
    <name evidence="12" type="primary">Zfp26_6</name>
    <name evidence="12" type="ORF">CDAR_548761</name>
</gene>
<feature type="region of interest" description="Disordered" evidence="8">
    <location>
        <begin position="605"/>
        <end position="626"/>
    </location>
</feature>
<dbReference type="EMBL" id="BPLQ01014724">
    <property type="protein sequence ID" value="GIY82490.1"/>
    <property type="molecule type" value="Genomic_DNA"/>
</dbReference>
<keyword evidence="2" id="KW-0479">Metal-binding</keyword>
<name>A0AAV4WKG3_9ARAC</name>
<accession>A0AAV4WKG3</accession>
<keyword evidence="4 7" id="KW-0863">Zinc-finger</keyword>
<dbReference type="Gene3D" id="3.30.160.60">
    <property type="entry name" value="Classic Zinc Finger"/>
    <property type="match status" value="4"/>
</dbReference>
<dbReference type="InterPro" id="IPR013087">
    <property type="entry name" value="Znf_C2H2_type"/>
</dbReference>
<dbReference type="PROSITE" id="PS00028">
    <property type="entry name" value="ZINC_FINGER_C2H2_1"/>
    <property type="match status" value="8"/>
</dbReference>
<comment type="caution">
    <text evidence="12">The sequence shown here is derived from an EMBL/GenBank/DDBJ whole genome shotgun (WGS) entry which is preliminary data.</text>
</comment>
<dbReference type="PROSITE" id="PS50013">
    <property type="entry name" value="CHROMO_2"/>
    <property type="match status" value="1"/>
</dbReference>
<feature type="compositionally biased region" description="Basic and acidic residues" evidence="8">
    <location>
        <begin position="518"/>
        <end position="527"/>
    </location>
</feature>
<dbReference type="PANTHER" id="PTHR24379:SF121">
    <property type="entry name" value="C2H2-TYPE DOMAIN-CONTAINING PROTEIN"/>
    <property type="match status" value="1"/>
</dbReference>
<feature type="region of interest" description="Disordered" evidence="8">
    <location>
        <begin position="119"/>
        <end position="149"/>
    </location>
</feature>
<evidence type="ECO:0000259" key="11">
    <source>
        <dbReference type="PROSITE" id="PS51058"/>
    </source>
</evidence>
<feature type="region of interest" description="Disordered" evidence="8">
    <location>
        <begin position="1370"/>
        <end position="1397"/>
    </location>
</feature>
<dbReference type="Gene3D" id="2.40.50.40">
    <property type="match status" value="1"/>
</dbReference>
<proteinExistence type="predicted"/>
<dbReference type="SMART" id="SM00298">
    <property type="entry name" value="CHROMO"/>
    <property type="match status" value="1"/>
</dbReference>
<feature type="domain" description="C2H2-type" evidence="10">
    <location>
        <begin position="1265"/>
        <end position="1294"/>
    </location>
</feature>
<dbReference type="Pfam" id="PF13912">
    <property type="entry name" value="zf-C2H2_6"/>
    <property type="match status" value="1"/>
</dbReference>
<evidence type="ECO:0000256" key="6">
    <source>
        <dbReference type="ARBA" id="ARBA00023242"/>
    </source>
</evidence>
<dbReference type="PROSITE" id="PS51058">
    <property type="entry name" value="ZF_CXXC"/>
    <property type="match status" value="1"/>
</dbReference>
<dbReference type="GO" id="GO:0005634">
    <property type="term" value="C:nucleus"/>
    <property type="evidence" value="ECO:0007669"/>
    <property type="project" value="UniProtKB-SubCell"/>
</dbReference>
<feature type="region of interest" description="Disordered" evidence="8">
    <location>
        <begin position="264"/>
        <end position="285"/>
    </location>
</feature>
<feature type="compositionally biased region" description="Basic residues" evidence="8">
    <location>
        <begin position="614"/>
        <end position="625"/>
    </location>
</feature>
<evidence type="ECO:0000259" key="9">
    <source>
        <dbReference type="PROSITE" id="PS50013"/>
    </source>
</evidence>
<feature type="domain" description="C2H2-type" evidence="10">
    <location>
        <begin position="1084"/>
        <end position="1113"/>
    </location>
</feature>
<evidence type="ECO:0000256" key="4">
    <source>
        <dbReference type="ARBA" id="ARBA00022771"/>
    </source>
</evidence>
<dbReference type="PROSITE" id="PS50157">
    <property type="entry name" value="ZINC_FINGER_C2H2_2"/>
    <property type="match status" value="7"/>
</dbReference>
<evidence type="ECO:0000256" key="1">
    <source>
        <dbReference type="ARBA" id="ARBA00004123"/>
    </source>
</evidence>
<feature type="domain" description="Chromo" evidence="9">
    <location>
        <begin position="200"/>
        <end position="258"/>
    </location>
</feature>
<evidence type="ECO:0000256" key="2">
    <source>
        <dbReference type="ARBA" id="ARBA00022723"/>
    </source>
</evidence>
<evidence type="ECO:0000313" key="13">
    <source>
        <dbReference type="Proteomes" id="UP001054837"/>
    </source>
</evidence>
<dbReference type="InterPro" id="IPR002857">
    <property type="entry name" value="Znf_CXXC"/>
</dbReference>
<keyword evidence="13" id="KW-1185">Reference proteome</keyword>
<dbReference type="SMART" id="SM00355">
    <property type="entry name" value="ZnF_C2H2"/>
    <property type="match status" value="17"/>
</dbReference>
<dbReference type="SUPFAM" id="SSF57667">
    <property type="entry name" value="beta-beta-alpha zinc fingers"/>
    <property type="match status" value="4"/>
</dbReference>
<dbReference type="Proteomes" id="UP001054837">
    <property type="component" value="Unassembled WGS sequence"/>
</dbReference>
<feature type="domain" description="C2H2-type" evidence="10">
    <location>
        <begin position="985"/>
        <end position="1008"/>
    </location>
</feature>
<dbReference type="InterPro" id="IPR000953">
    <property type="entry name" value="Chromo/chromo_shadow_dom"/>
</dbReference>
<keyword evidence="5" id="KW-0862">Zinc</keyword>
<dbReference type="SUPFAM" id="SSF54160">
    <property type="entry name" value="Chromo domain-like"/>
    <property type="match status" value="1"/>
</dbReference>
<dbReference type="Pfam" id="PF00096">
    <property type="entry name" value="zf-C2H2"/>
    <property type="match status" value="1"/>
</dbReference>
<feature type="compositionally biased region" description="Low complexity" evidence="8">
    <location>
        <begin position="333"/>
        <end position="345"/>
    </location>
</feature>
<dbReference type="GO" id="GO:0003677">
    <property type="term" value="F:DNA binding"/>
    <property type="evidence" value="ECO:0007669"/>
    <property type="project" value="InterPro"/>
</dbReference>
<feature type="region of interest" description="Disordered" evidence="8">
    <location>
        <begin position="30"/>
        <end position="96"/>
    </location>
</feature>
<dbReference type="GO" id="GO:0005694">
    <property type="term" value="C:chromosome"/>
    <property type="evidence" value="ECO:0007669"/>
    <property type="project" value="UniProtKB-ARBA"/>
</dbReference>